<dbReference type="SMART" id="SM00173">
    <property type="entry name" value="RAS"/>
    <property type="match status" value="1"/>
</dbReference>
<dbReference type="FunFam" id="3.40.50.300:FF:001430">
    <property type="entry name" value="Small GTPase EhRabM3, putative"/>
    <property type="match status" value="1"/>
</dbReference>
<evidence type="ECO:0000313" key="6">
    <source>
        <dbReference type="EMBL" id="KAG2425652.1"/>
    </source>
</evidence>
<dbReference type="SUPFAM" id="SSF52540">
    <property type="entry name" value="P-loop containing nucleoside triphosphate hydrolases"/>
    <property type="match status" value="1"/>
</dbReference>
<dbReference type="SMART" id="SM00174">
    <property type="entry name" value="RHO"/>
    <property type="match status" value="1"/>
</dbReference>
<dbReference type="GO" id="GO:0005525">
    <property type="term" value="F:GTP binding"/>
    <property type="evidence" value="ECO:0007669"/>
    <property type="project" value="UniProtKB-KW"/>
</dbReference>
<evidence type="ECO:0008006" key="8">
    <source>
        <dbReference type="Google" id="ProtNLM"/>
    </source>
</evidence>
<dbReference type="SMART" id="SM00175">
    <property type="entry name" value="RAB"/>
    <property type="match status" value="1"/>
</dbReference>
<evidence type="ECO:0000256" key="4">
    <source>
        <dbReference type="ARBA" id="ARBA00037868"/>
    </source>
</evidence>
<evidence type="ECO:0000313" key="7">
    <source>
        <dbReference type="Proteomes" id="UP000650467"/>
    </source>
</evidence>
<feature type="region of interest" description="Disordered" evidence="5">
    <location>
        <begin position="207"/>
        <end position="236"/>
    </location>
</feature>
<evidence type="ECO:0000256" key="5">
    <source>
        <dbReference type="SAM" id="MobiDB-lite"/>
    </source>
</evidence>
<comment type="subcellular location">
    <subcellularLocation>
        <location evidence="4">Endomembrane system</location>
        <topology evidence="4">Lipid-anchor</topology>
    </subcellularLocation>
</comment>
<dbReference type="GO" id="GO:0012505">
    <property type="term" value="C:endomembrane system"/>
    <property type="evidence" value="ECO:0007669"/>
    <property type="project" value="UniProtKB-SubCell"/>
</dbReference>
<protein>
    <recommendedName>
        <fullName evidence="8">Small rab-related GTPase</fullName>
    </recommendedName>
</protein>
<evidence type="ECO:0000256" key="2">
    <source>
        <dbReference type="ARBA" id="ARBA00022741"/>
    </source>
</evidence>
<sequence>MDVPVSLESTSISTIPAEVDDHLVKVVFVGSAGVGKTCLIRRLFTDKFSPETQSTIGCDFHFKRYRFDNKSVGVTIWDTAGAEKFQAVTSNYYRGAQGVVFVYDVTRRDTLDAVARHWLPEVERYGTFPDAVKMVVGNKIDMMEERAVSPEEGAAFALEHNCMYHETSARTDAGVYEALVWGVLVNIVDTPSLLRAYAHERLQLERPAAGGAGGGGAGGGEGGGRQGGRHQGGCCG</sequence>
<dbReference type="InterPro" id="IPR001806">
    <property type="entry name" value="Small_GTPase"/>
</dbReference>
<dbReference type="Pfam" id="PF00071">
    <property type="entry name" value="Ras"/>
    <property type="match status" value="1"/>
</dbReference>
<dbReference type="EMBL" id="JAEHOC010000053">
    <property type="protein sequence ID" value="KAG2425652.1"/>
    <property type="molecule type" value="Genomic_DNA"/>
</dbReference>
<dbReference type="PRINTS" id="PR00449">
    <property type="entry name" value="RASTRNSFRMNG"/>
</dbReference>
<feature type="compositionally biased region" description="Gly residues" evidence="5">
    <location>
        <begin position="210"/>
        <end position="236"/>
    </location>
</feature>
<dbReference type="OrthoDB" id="9989112at2759"/>
<dbReference type="AlphaFoldDB" id="A0A835VQN8"/>
<reference evidence="6" key="1">
    <citation type="journal article" date="2020" name="bioRxiv">
        <title>Comparative genomics of Chlamydomonas.</title>
        <authorList>
            <person name="Craig R.J."/>
            <person name="Hasan A.R."/>
            <person name="Ness R.W."/>
            <person name="Keightley P.D."/>
        </authorList>
    </citation>
    <scope>NUCLEOTIDE SEQUENCE</scope>
    <source>
        <strain evidence="6">SAG 7.73</strain>
    </source>
</reference>
<dbReference type="GO" id="GO:0003924">
    <property type="term" value="F:GTPase activity"/>
    <property type="evidence" value="ECO:0007669"/>
    <property type="project" value="InterPro"/>
</dbReference>
<dbReference type="SMART" id="SM00177">
    <property type="entry name" value="ARF"/>
    <property type="match status" value="1"/>
</dbReference>
<accession>A0A835VQN8</accession>
<dbReference type="NCBIfam" id="TIGR00231">
    <property type="entry name" value="small_GTP"/>
    <property type="match status" value="1"/>
</dbReference>
<name>A0A835VQN8_CHLIN</name>
<keyword evidence="7" id="KW-1185">Reference proteome</keyword>
<dbReference type="SMART" id="SM00176">
    <property type="entry name" value="RAN"/>
    <property type="match status" value="1"/>
</dbReference>
<organism evidence="6 7">
    <name type="scientific">Chlamydomonas incerta</name>
    <dbReference type="NCBI Taxonomy" id="51695"/>
    <lineage>
        <taxon>Eukaryota</taxon>
        <taxon>Viridiplantae</taxon>
        <taxon>Chlorophyta</taxon>
        <taxon>core chlorophytes</taxon>
        <taxon>Chlorophyceae</taxon>
        <taxon>CS clade</taxon>
        <taxon>Chlamydomonadales</taxon>
        <taxon>Chlamydomonadaceae</taxon>
        <taxon>Chlamydomonas</taxon>
    </lineage>
</organism>
<comment type="similarity">
    <text evidence="1">Belongs to the small GTPase superfamily. Rab family.</text>
</comment>
<dbReference type="Proteomes" id="UP000650467">
    <property type="component" value="Unassembled WGS sequence"/>
</dbReference>
<dbReference type="PANTHER" id="PTHR47977">
    <property type="entry name" value="RAS-RELATED PROTEIN RAB"/>
    <property type="match status" value="1"/>
</dbReference>
<dbReference type="InterPro" id="IPR027417">
    <property type="entry name" value="P-loop_NTPase"/>
</dbReference>
<dbReference type="PROSITE" id="PS51419">
    <property type="entry name" value="RAB"/>
    <property type="match status" value="1"/>
</dbReference>
<dbReference type="CDD" id="cd00154">
    <property type="entry name" value="Rab"/>
    <property type="match status" value="1"/>
</dbReference>
<proteinExistence type="inferred from homology"/>
<dbReference type="InterPro" id="IPR005225">
    <property type="entry name" value="Small_GTP-bd"/>
</dbReference>
<evidence type="ECO:0000256" key="1">
    <source>
        <dbReference type="ARBA" id="ARBA00006270"/>
    </source>
</evidence>
<keyword evidence="2" id="KW-0547">Nucleotide-binding</keyword>
<dbReference type="Gene3D" id="3.40.50.300">
    <property type="entry name" value="P-loop containing nucleotide triphosphate hydrolases"/>
    <property type="match status" value="1"/>
</dbReference>
<gene>
    <name evidence="6" type="ORF">HXX76_013497</name>
</gene>
<evidence type="ECO:0000256" key="3">
    <source>
        <dbReference type="ARBA" id="ARBA00023134"/>
    </source>
</evidence>
<comment type="caution">
    <text evidence="6">The sequence shown here is derived from an EMBL/GenBank/DDBJ whole genome shotgun (WGS) entry which is preliminary data.</text>
</comment>
<keyword evidence="3" id="KW-0342">GTP-binding</keyword>
<dbReference type="PROSITE" id="PS51421">
    <property type="entry name" value="RAS"/>
    <property type="match status" value="1"/>
</dbReference>
<dbReference type="InterPro" id="IPR050227">
    <property type="entry name" value="Rab"/>
</dbReference>